<dbReference type="PANTHER" id="PTHR36089:SF1">
    <property type="entry name" value="CHITIN SYNTHASE 3 COMPLEX PROTEIN CSI2-RELATED"/>
    <property type="match status" value="1"/>
</dbReference>
<accession>A0A1E4SQW8</accession>
<dbReference type="GO" id="GO:0005935">
    <property type="term" value="C:cellular bud neck"/>
    <property type="evidence" value="ECO:0007669"/>
    <property type="project" value="TreeGrafter"/>
</dbReference>
<keyword evidence="4" id="KW-1185">Reference proteome</keyword>
<feature type="region of interest" description="Disordered" evidence="1">
    <location>
        <begin position="17"/>
        <end position="59"/>
    </location>
</feature>
<keyword evidence="2" id="KW-0812">Transmembrane</keyword>
<evidence type="ECO:0000256" key="2">
    <source>
        <dbReference type="SAM" id="Phobius"/>
    </source>
</evidence>
<dbReference type="PANTHER" id="PTHR36089">
    <property type="entry name" value="CHITIN SYNTHASE 3 COMPLEX PROTEIN CSI2-RELATED"/>
    <property type="match status" value="1"/>
</dbReference>
<keyword evidence="2" id="KW-0472">Membrane</keyword>
<evidence type="ECO:0000313" key="4">
    <source>
        <dbReference type="Proteomes" id="UP000094285"/>
    </source>
</evidence>
<feature type="compositionally biased region" description="Low complexity" evidence="1">
    <location>
        <begin position="50"/>
        <end position="59"/>
    </location>
</feature>
<feature type="region of interest" description="Disordered" evidence="1">
    <location>
        <begin position="283"/>
        <end position="309"/>
    </location>
</feature>
<reference evidence="4" key="1">
    <citation type="submission" date="2016-05" db="EMBL/GenBank/DDBJ databases">
        <title>Comparative genomics of biotechnologically important yeasts.</title>
        <authorList>
            <consortium name="DOE Joint Genome Institute"/>
            <person name="Riley R."/>
            <person name="Haridas S."/>
            <person name="Wolfe K.H."/>
            <person name="Lopes M.R."/>
            <person name="Hittinger C.T."/>
            <person name="Goker M."/>
            <person name="Salamov A."/>
            <person name="Wisecaver J."/>
            <person name="Long T.M."/>
            <person name="Aerts A.L."/>
            <person name="Barry K."/>
            <person name="Choi C."/>
            <person name="Clum A."/>
            <person name="Coughlan A.Y."/>
            <person name="Deshpande S."/>
            <person name="Douglass A.P."/>
            <person name="Hanson S.J."/>
            <person name="Klenk H.-P."/>
            <person name="Labutti K."/>
            <person name="Lapidus A."/>
            <person name="Lindquist E."/>
            <person name="Lipzen A."/>
            <person name="Meier-Kolthoff J.P."/>
            <person name="Ohm R.A."/>
            <person name="Otillar R.P."/>
            <person name="Pangilinan J."/>
            <person name="Peng Y."/>
            <person name="Rokas A."/>
            <person name="Rosa C.A."/>
            <person name="Scheuner C."/>
            <person name="Sibirny A.A."/>
            <person name="Slot J.C."/>
            <person name="Stielow J.B."/>
            <person name="Sun H."/>
            <person name="Kurtzman C.P."/>
            <person name="Blackwell M."/>
            <person name="Grigoriev I.V."/>
            <person name="Jeffries T.W."/>
        </authorList>
    </citation>
    <scope>NUCLEOTIDE SEQUENCE [LARGE SCALE GENOMIC DNA]</scope>
    <source>
        <strain evidence="4">NRRL Y-17324</strain>
    </source>
</reference>
<feature type="compositionally biased region" description="Polar residues" evidence="1">
    <location>
        <begin position="34"/>
        <end position="49"/>
    </location>
</feature>
<organism evidence="3 4">
    <name type="scientific">Suhomyces tanzawaensis NRRL Y-17324</name>
    <dbReference type="NCBI Taxonomy" id="984487"/>
    <lineage>
        <taxon>Eukaryota</taxon>
        <taxon>Fungi</taxon>
        <taxon>Dikarya</taxon>
        <taxon>Ascomycota</taxon>
        <taxon>Saccharomycotina</taxon>
        <taxon>Pichiomycetes</taxon>
        <taxon>Debaryomycetaceae</taxon>
        <taxon>Suhomyces</taxon>
    </lineage>
</organism>
<dbReference type="RefSeq" id="XP_020066924.1">
    <property type="nucleotide sequence ID" value="XM_020206445.1"/>
</dbReference>
<evidence type="ECO:0000256" key="1">
    <source>
        <dbReference type="SAM" id="MobiDB-lite"/>
    </source>
</evidence>
<gene>
    <name evidence="3" type="ORF">CANTADRAFT_19413</name>
</gene>
<protein>
    <submittedName>
        <fullName evidence="3">Uncharacterized protein</fullName>
    </submittedName>
</protein>
<proteinExistence type="predicted"/>
<dbReference type="EMBL" id="KV453909">
    <property type="protein sequence ID" value="ODV81802.1"/>
    <property type="molecule type" value="Genomic_DNA"/>
</dbReference>
<dbReference type="Proteomes" id="UP000094285">
    <property type="component" value="Unassembled WGS sequence"/>
</dbReference>
<dbReference type="STRING" id="984487.A0A1E4SQW8"/>
<evidence type="ECO:0000313" key="3">
    <source>
        <dbReference type="EMBL" id="ODV81802.1"/>
    </source>
</evidence>
<feature type="transmembrane region" description="Helical" evidence="2">
    <location>
        <begin position="98"/>
        <end position="120"/>
    </location>
</feature>
<dbReference type="OrthoDB" id="4065319at2759"/>
<name>A0A1E4SQW8_9ASCO</name>
<keyword evidence="2" id="KW-1133">Transmembrane helix</keyword>
<dbReference type="InterPro" id="IPR051009">
    <property type="entry name" value="PRM"/>
</dbReference>
<dbReference type="GeneID" id="30980582"/>
<dbReference type="GO" id="GO:0000324">
    <property type="term" value="C:fungal-type vacuole"/>
    <property type="evidence" value="ECO:0007669"/>
    <property type="project" value="TreeGrafter"/>
</dbReference>
<dbReference type="AlphaFoldDB" id="A0A1E4SQW8"/>
<sequence length="309" mass="33971">MRLLLWLSTVAAHHVHHNHNHNHARAMPTLAGNPEQSAQKSMTTFPSGKSSQAAQTAAPESSSTTSYSYSIAIPAATAASHGSPINPNIQVSHLPENLVFIVFGAIIAMALLVAIAYRAVTHVLYSRQAKSEKEVYYANFLTGSGSDMGSNFNSFSSNSSMLEKTNPSSNSSIYLLQRQSSLLRLQQLLEEGSYSDSSNPGRAYRDNFNHSGHRGSMYFSPVMDIMNTKRASQLELPLHHSSTLVLLPIDKPEDSPLPSEYSCGDGFMYDSSFDLDSLLRSQKDKEEKLRRPPLTRPPSQLLDDLINEA</sequence>